<evidence type="ECO:0000313" key="2">
    <source>
        <dbReference type="EMBL" id="AFG36342.1"/>
    </source>
</evidence>
<evidence type="ECO:0000313" key="3">
    <source>
        <dbReference type="Proteomes" id="UP000007383"/>
    </source>
</evidence>
<dbReference type="eggNOG" id="COG0664">
    <property type="taxonomic scope" value="Bacteria"/>
</dbReference>
<dbReference type="KEGG" id="sfc:Spiaf_0233"/>
<keyword evidence="3" id="KW-1185">Reference proteome</keyword>
<name>H9UFP9_SPIAZ</name>
<dbReference type="HOGENOM" id="CLU_523638_0_0_12"/>
<proteinExistence type="predicted"/>
<dbReference type="PATRIC" id="fig|889378.3.peg.236"/>
<dbReference type="RefSeq" id="WP_014454340.1">
    <property type="nucleotide sequence ID" value="NC_017098.1"/>
</dbReference>
<gene>
    <name evidence="2" type="ordered locus">Spiaf_0233</name>
</gene>
<keyword evidence="1" id="KW-0175">Coiled coil</keyword>
<reference evidence="3" key="1">
    <citation type="journal article" date="2013" name="Stand. Genomic Sci.">
        <title>Complete genome sequence of the halophilic bacterium Spirochaeta africana type strain (Z-7692(T)) from the alkaline Lake Magadi in the East African Rift.</title>
        <authorList>
            <person name="Liolos K."/>
            <person name="Abt B."/>
            <person name="Scheuner C."/>
            <person name="Teshima H."/>
            <person name="Held B."/>
            <person name="Lapidus A."/>
            <person name="Nolan M."/>
            <person name="Lucas S."/>
            <person name="Deshpande S."/>
            <person name="Cheng J.F."/>
            <person name="Tapia R."/>
            <person name="Goodwin L.A."/>
            <person name="Pitluck S."/>
            <person name="Pagani I."/>
            <person name="Ivanova N."/>
            <person name="Mavromatis K."/>
            <person name="Mikhailova N."/>
            <person name="Huntemann M."/>
            <person name="Pati A."/>
            <person name="Chen A."/>
            <person name="Palaniappan K."/>
            <person name="Land M."/>
            <person name="Rohde M."/>
            <person name="Tindall B.J."/>
            <person name="Detter J.C."/>
            <person name="Goker M."/>
            <person name="Bristow J."/>
            <person name="Eisen J.A."/>
            <person name="Markowitz V."/>
            <person name="Hugenholtz P."/>
            <person name="Woyke T."/>
            <person name="Klenk H.P."/>
            <person name="Kyrpides N.C."/>
        </authorList>
    </citation>
    <scope>NUCLEOTIDE SEQUENCE</scope>
    <source>
        <strain evidence="3">ATCC 700263 / DSM 8902 / Z-7692</strain>
    </source>
</reference>
<evidence type="ECO:0000256" key="1">
    <source>
        <dbReference type="SAM" id="Coils"/>
    </source>
</evidence>
<feature type="coiled-coil region" evidence="1">
    <location>
        <begin position="286"/>
        <end position="320"/>
    </location>
</feature>
<organism evidence="2 3">
    <name type="scientific">Spirochaeta africana (strain ATCC 700263 / DSM 8902 / Z-7692)</name>
    <dbReference type="NCBI Taxonomy" id="889378"/>
    <lineage>
        <taxon>Bacteria</taxon>
        <taxon>Pseudomonadati</taxon>
        <taxon>Spirochaetota</taxon>
        <taxon>Spirochaetia</taxon>
        <taxon>Spirochaetales</taxon>
        <taxon>Spirochaetaceae</taxon>
        <taxon>Spirochaeta</taxon>
    </lineage>
</organism>
<dbReference type="OrthoDB" id="334160at2"/>
<dbReference type="STRING" id="889378.Spiaf_0233"/>
<protein>
    <submittedName>
        <fullName evidence="2">Uncharacterized protein</fullName>
    </submittedName>
</protein>
<dbReference type="Proteomes" id="UP000007383">
    <property type="component" value="Chromosome"/>
</dbReference>
<dbReference type="EMBL" id="CP003282">
    <property type="protein sequence ID" value="AFG36342.1"/>
    <property type="molecule type" value="Genomic_DNA"/>
</dbReference>
<dbReference type="AlphaFoldDB" id="H9UFP9"/>
<accession>H9UFP9</accession>
<sequence length="553" mass="63509">MIKDDSIPQIWTLSVFYSPAGGGGIEDVPDFAELFQDDPDLQARSPAFLEPENDDESTAEERFVKFDTLTNSEPHGKFSTADYYKKVLVGEGEISKRLHSLIAGFLKAQDPQDRSVFRGRLQPAFWELAANLAAKTNAHEITEKRLALRFGLLVPTMIDARQRKSLETIPLRNRSTDPVYYVDEWIRFVGSGEVAASATDETKGPRGSQARVSETLAKRRGQYDAQCTLIRSKNQELNDQLRQCAQHINLMAQREQRPELGEALEAPLSEAQKNGITEIFSSVRTIGRLNRELERAFRELERYKDDVEGLATQADMLDDQQDSAMDSSLASKEMGTVRQMAKLCVGRQGNHFPLLYKPYFRGSIHDICTRENTINILADVEYLDPGIFLRTFKQQTNRIVPNIILVPCYGEFGICWEPFDRFNRATSRGRLAIPMYPKDPRTAVIAALADLRWQVAKEKAAHYWMEEGLTGWYYQWFSEAKLKGDVRHQFIQDYILWITKESDGTQKLEREVRDILWRYTPFPQEVKDKLKNRGFVYNELCKKDRNRSLSDGY</sequence>